<name>A0A2I0J5U2_PUNGR</name>
<sequence>MTTEKHGPSEGLGGSEVRSMVEDCGALLLSACTSDGRKPTFNFLHCQQIKTVGPTGQSALPATSKESRWARRFCINLADRSDLSLSPSSSTASLRRSPAWFALRWLRAPNSCCSLAVST</sequence>
<accession>A0A2I0J5U2</accession>
<dbReference type="AlphaFoldDB" id="A0A2I0J5U2"/>
<protein>
    <submittedName>
        <fullName evidence="1">Uncharacterized protein</fullName>
    </submittedName>
</protein>
<comment type="caution">
    <text evidence="1">The sequence shown here is derived from an EMBL/GenBank/DDBJ whole genome shotgun (WGS) entry which is preliminary data.</text>
</comment>
<dbReference type="Proteomes" id="UP000233551">
    <property type="component" value="Unassembled WGS sequence"/>
</dbReference>
<organism evidence="1 2">
    <name type="scientific">Punica granatum</name>
    <name type="common">Pomegranate</name>
    <dbReference type="NCBI Taxonomy" id="22663"/>
    <lineage>
        <taxon>Eukaryota</taxon>
        <taxon>Viridiplantae</taxon>
        <taxon>Streptophyta</taxon>
        <taxon>Embryophyta</taxon>
        <taxon>Tracheophyta</taxon>
        <taxon>Spermatophyta</taxon>
        <taxon>Magnoliopsida</taxon>
        <taxon>eudicotyledons</taxon>
        <taxon>Gunneridae</taxon>
        <taxon>Pentapetalae</taxon>
        <taxon>rosids</taxon>
        <taxon>malvids</taxon>
        <taxon>Myrtales</taxon>
        <taxon>Lythraceae</taxon>
        <taxon>Punica</taxon>
    </lineage>
</organism>
<dbReference type="EMBL" id="PGOL01002003">
    <property type="protein sequence ID" value="PKI51605.1"/>
    <property type="molecule type" value="Genomic_DNA"/>
</dbReference>
<feature type="non-terminal residue" evidence="1">
    <location>
        <position position="119"/>
    </location>
</feature>
<reference evidence="1 2" key="1">
    <citation type="submission" date="2017-11" db="EMBL/GenBank/DDBJ databases">
        <title>De-novo sequencing of pomegranate (Punica granatum L.) genome.</title>
        <authorList>
            <person name="Akparov Z."/>
            <person name="Amiraslanov A."/>
            <person name="Hajiyeva S."/>
            <person name="Abbasov M."/>
            <person name="Kaur K."/>
            <person name="Hamwieh A."/>
            <person name="Solovyev V."/>
            <person name="Salamov A."/>
            <person name="Braich B."/>
            <person name="Kosarev P."/>
            <person name="Mahmoud A."/>
            <person name="Hajiyev E."/>
            <person name="Babayeva S."/>
            <person name="Izzatullayeva V."/>
            <person name="Mammadov A."/>
            <person name="Mammadov A."/>
            <person name="Sharifova S."/>
            <person name="Ojaghi J."/>
            <person name="Eynullazada K."/>
            <person name="Bayramov B."/>
            <person name="Abdulazimova A."/>
            <person name="Shahmuradov I."/>
        </authorList>
    </citation>
    <scope>NUCLEOTIDE SEQUENCE [LARGE SCALE GENOMIC DNA]</scope>
    <source>
        <strain evidence="2">cv. AG2017</strain>
        <tissue evidence="1">Leaf</tissue>
    </source>
</reference>
<proteinExistence type="predicted"/>
<evidence type="ECO:0000313" key="1">
    <source>
        <dbReference type="EMBL" id="PKI51605.1"/>
    </source>
</evidence>
<gene>
    <name evidence="1" type="ORF">CRG98_028029</name>
</gene>
<keyword evidence="2" id="KW-1185">Reference proteome</keyword>
<evidence type="ECO:0000313" key="2">
    <source>
        <dbReference type="Proteomes" id="UP000233551"/>
    </source>
</evidence>